<evidence type="ECO:0000313" key="2">
    <source>
        <dbReference type="EMBL" id="KIJ10247.1"/>
    </source>
</evidence>
<proteinExistence type="predicted"/>
<dbReference type="EMBL" id="KN819412">
    <property type="protein sequence ID" value="KIJ10247.1"/>
    <property type="molecule type" value="Genomic_DNA"/>
</dbReference>
<dbReference type="HOGENOM" id="CLU_044744_0_0_1"/>
<dbReference type="AlphaFoldDB" id="A0A0C9TR54"/>
<evidence type="ECO:0000313" key="3">
    <source>
        <dbReference type="Proteomes" id="UP000053647"/>
    </source>
</evidence>
<feature type="region of interest" description="Disordered" evidence="1">
    <location>
        <begin position="24"/>
        <end position="47"/>
    </location>
</feature>
<accession>A0A0C9TR54</accession>
<dbReference type="Proteomes" id="UP000053647">
    <property type="component" value="Unassembled WGS sequence"/>
</dbReference>
<organism evidence="2 3">
    <name type="scientific">Paxillus involutus ATCC 200175</name>
    <dbReference type="NCBI Taxonomy" id="664439"/>
    <lineage>
        <taxon>Eukaryota</taxon>
        <taxon>Fungi</taxon>
        <taxon>Dikarya</taxon>
        <taxon>Basidiomycota</taxon>
        <taxon>Agaricomycotina</taxon>
        <taxon>Agaricomycetes</taxon>
        <taxon>Agaricomycetidae</taxon>
        <taxon>Boletales</taxon>
        <taxon>Paxilineae</taxon>
        <taxon>Paxillaceae</taxon>
        <taxon>Paxillus</taxon>
    </lineage>
</organism>
<feature type="region of interest" description="Disordered" evidence="1">
    <location>
        <begin position="442"/>
        <end position="494"/>
    </location>
</feature>
<protein>
    <submittedName>
        <fullName evidence="2">Uncharacterized protein</fullName>
    </submittedName>
</protein>
<keyword evidence="3" id="KW-1185">Reference proteome</keyword>
<dbReference type="OrthoDB" id="2679919at2759"/>
<reference evidence="3" key="2">
    <citation type="submission" date="2015-01" db="EMBL/GenBank/DDBJ databases">
        <title>Evolutionary Origins and Diversification of the Mycorrhizal Mutualists.</title>
        <authorList>
            <consortium name="DOE Joint Genome Institute"/>
            <consortium name="Mycorrhizal Genomics Consortium"/>
            <person name="Kohler A."/>
            <person name="Kuo A."/>
            <person name="Nagy L.G."/>
            <person name="Floudas D."/>
            <person name="Copeland A."/>
            <person name="Barry K.W."/>
            <person name="Cichocki N."/>
            <person name="Veneault-Fourrey C."/>
            <person name="LaButti K."/>
            <person name="Lindquist E.A."/>
            <person name="Lipzen A."/>
            <person name="Lundell T."/>
            <person name="Morin E."/>
            <person name="Murat C."/>
            <person name="Riley R."/>
            <person name="Ohm R."/>
            <person name="Sun H."/>
            <person name="Tunlid A."/>
            <person name="Henrissat B."/>
            <person name="Grigoriev I.V."/>
            <person name="Hibbett D.S."/>
            <person name="Martin F."/>
        </authorList>
    </citation>
    <scope>NUCLEOTIDE SEQUENCE [LARGE SCALE GENOMIC DNA]</scope>
    <source>
        <strain evidence="3">ATCC 200175</strain>
    </source>
</reference>
<name>A0A0C9TR54_PAXIN</name>
<evidence type="ECO:0000256" key="1">
    <source>
        <dbReference type="SAM" id="MobiDB-lite"/>
    </source>
</evidence>
<feature type="compositionally biased region" description="Gly residues" evidence="1">
    <location>
        <begin position="455"/>
        <end position="475"/>
    </location>
</feature>
<feature type="compositionally biased region" description="Pro residues" evidence="1">
    <location>
        <begin position="442"/>
        <end position="454"/>
    </location>
</feature>
<gene>
    <name evidence="2" type="ORF">PAXINDRAFT_16749</name>
</gene>
<sequence>MSSRHGLFNRKLSVGPTLLMCSAPSTPMTSSSDWSASSDSSQPSFPDSRIIFTQSASKQGWSKDDFGNVPVSDSTALANEVTPPDKRLVQAATRPTSHNNTIAPHTGFLTQALQSASTDHCLDIIKALQGPFYHKLVFDNVTPEEYNTLSLLVSEDHRYRFSAKLVYHPDLSQLVVMVPYEIHELTMNNFSQRVRDLLQPFRLSDDMDVTVIVNGNVAISDGDFEVVPDFCLSLRSMHNHGGQVLIPWWVGECGFSSTVTTMLRQLGAAAEMAPEMDLTLMISIREKKRKPLPYGHALRTSPKLHRSDFDHTTSVVTLDPVVVGGVSWVEIKSIKLHVFLRGEDGNFNFSGEGPLCAQGSVFPNMQMDTVNQLLNLATKRLFLKITSMMEEVQANHAKIHPLQQASTTASFPCEWSSLLRAAFHSLSDTAYKRYCKWYNQPPPVNNSNDPPPGGPGGSGGPGGPGPGGLGPGGPGVPGPSRKWPSTPEPSPSSK</sequence>
<reference evidence="2 3" key="1">
    <citation type="submission" date="2014-06" db="EMBL/GenBank/DDBJ databases">
        <authorList>
            <consortium name="DOE Joint Genome Institute"/>
            <person name="Kuo A."/>
            <person name="Kohler A."/>
            <person name="Nagy L.G."/>
            <person name="Floudas D."/>
            <person name="Copeland A."/>
            <person name="Barry K.W."/>
            <person name="Cichocki N."/>
            <person name="Veneault-Fourrey C."/>
            <person name="LaButti K."/>
            <person name="Lindquist E.A."/>
            <person name="Lipzen A."/>
            <person name="Lundell T."/>
            <person name="Morin E."/>
            <person name="Murat C."/>
            <person name="Sun H."/>
            <person name="Tunlid A."/>
            <person name="Henrissat B."/>
            <person name="Grigoriev I.V."/>
            <person name="Hibbett D.S."/>
            <person name="Martin F."/>
            <person name="Nordberg H.P."/>
            <person name="Cantor M.N."/>
            <person name="Hua S.X."/>
        </authorList>
    </citation>
    <scope>NUCLEOTIDE SEQUENCE [LARGE SCALE GENOMIC DNA]</scope>
    <source>
        <strain evidence="2 3">ATCC 200175</strain>
    </source>
</reference>